<organism evidence="1 2">
    <name type="scientific">Platanthera zijinensis</name>
    <dbReference type="NCBI Taxonomy" id="2320716"/>
    <lineage>
        <taxon>Eukaryota</taxon>
        <taxon>Viridiplantae</taxon>
        <taxon>Streptophyta</taxon>
        <taxon>Embryophyta</taxon>
        <taxon>Tracheophyta</taxon>
        <taxon>Spermatophyta</taxon>
        <taxon>Magnoliopsida</taxon>
        <taxon>Liliopsida</taxon>
        <taxon>Asparagales</taxon>
        <taxon>Orchidaceae</taxon>
        <taxon>Orchidoideae</taxon>
        <taxon>Orchideae</taxon>
        <taxon>Orchidinae</taxon>
        <taxon>Platanthera</taxon>
    </lineage>
</organism>
<keyword evidence="2" id="KW-1185">Reference proteome</keyword>
<sequence length="106" mass="12175">MDRARHEQFLAVVAEIIEDNGQAPMREGSIIEAELDALLDRIEKWEIKNNVSPSKRIVTSKLLACPETRKKRIRNFLTPPASASTTIVDRFFRSSLRRGLRKNENL</sequence>
<protein>
    <submittedName>
        <fullName evidence="1">Uncharacterized protein</fullName>
    </submittedName>
</protein>
<gene>
    <name evidence="1" type="ORF">KSP39_PZI015038</name>
</gene>
<proteinExistence type="predicted"/>
<evidence type="ECO:0000313" key="2">
    <source>
        <dbReference type="Proteomes" id="UP001418222"/>
    </source>
</evidence>
<comment type="caution">
    <text evidence="1">The sequence shown here is derived from an EMBL/GenBank/DDBJ whole genome shotgun (WGS) entry which is preliminary data.</text>
</comment>
<reference evidence="1 2" key="1">
    <citation type="journal article" date="2022" name="Nat. Plants">
        <title>Genomes of leafy and leafless Platanthera orchids illuminate the evolution of mycoheterotrophy.</title>
        <authorList>
            <person name="Li M.H."/>
            <person name="Liu K.W."/>
            <person name="Li Z."/>
            <person name="Lu H.C."/>
            <person name="Ye Q.L."/>
            <person name="Zhang D."/>
            <person name="Wang J.Y."/>
            <person name="Li Y.F."/>
            <person name="Zhong Z.M."/>
            <person name="Liu X."/>
            <person name="Yu X."/>
            <person name="Liu D.K."/>
            <person name="Tu X.D."/>
            <person name="Liu B."/>
            <person name="Hao Y."/>
            <person name="Liao X.Y."/>
            <person name="Jiang Y.T."/>
            <person name="Sun W.H."/>
            <person name="Chen J."/>
            <person name="Chen Y.Q."/>
            <person name="Ai Y."/>
            <person name="Zhai J.W."/>
            <person name="Wu S.S."/>
            <person name="Zhou Z."/>
            <person name="Hsiao Y.Y."/>
            <person name="Wu W.L."/>
            <person name="Chen Y.Y."/>
            <person name="Lin Y.F."/>
            <person name="Hsu J.L."/>
            <person name="Li C.Y."/>
            <person name="Wang Z.W."/>
            <person name="Zhao X."/>
            <person name="Zhong W.Y."/>
            <person name="Ma X.K."/>
            <person name="Ma L."/>
            <person name="Huang J."/>
            <person name="Chen G.Z."/>
            <person name="Huang M.Z."/>
            <person name="Huang L."/>
            <person name="Peng D.H."/>
            <person name="Luo Y.B."/>
            <person name="Zou S.Q."/>
            <person name="Chen S.P."/>
            <person name="Lan S."/>
            <person name="Tsai W.C."/>
            <person name="Van de Peer Y."/>
            <person name="Liu Z.J."/>
        </authorList>
    </citation>
    <scope>NUCLEOTIDE SEQUENCE [LARGE SCALE GENOMIC DNA]</scope>
    <source>
        <strain evidence="1">Lor287</strain>
    </source>
</reference>
<dbReference type="Proteomes" id="UP001418222">
    <property type="component" value="Unassembled WGS sequence"/>
</dbReference>
<evidence type="ECO:0000313" key="1">
    <source>
        <dbReference type="EMBL" id="KAK8934527.1"/>
    </source>
</evidence>
<dbReference type="EMBL" id="JBBWWQ010000012">
    <property type="protein sequence ID" value="KAK8934527.1"/>
    <property type="molecule type" value="Genomic_DNA"/>
</dbReference>
<dbReference type="AlphaFoldDB" id="A0AAP0BCB6"/>
<accession>A0AAP0BCB6</accession>
<name>A0AAP0BCB6_9ASPA</name>